<dbReference type="PANTHER" id="PTHR42928:SF5">
    <property type="entry name" value="BLR1237 PROTEIN"/>
    <property type="match status" value="1"/>
</dbReference>
<comment type="similarity">
    <text evidence="1">Belongs to the UPF0065 (bug) family.</text>
</comment>
<proteinExistence type="inferred from homology"/>
<dbReference type="CDD" id="cd13578">
    <property type="entry name" value="PBP2_Bug27"/>
    <property type="match status" value="1"/>
</dbReference>
<dbReference type="AlphaFoldDB" id="A0A1Y0EKM7"/>
<dbReference type="RefSeq" id="WP_087278268.1">
    <property type="nucleotide sequence ID" value="NZ_CP021455.1"/>
</dbReference>
<dbReference type="Gene3D" id="3.40.190.150">
    <property type="entry name" value="Bordetella uptake gene, domain 1"/>
    <property type="match status" value="1"/>
</dbReference>
<dbReference type="OrthoDB" id="8678477at2"/>
<reference evidence="2 3" key="1">
    <citation type="submission" date="2017-05" db="EMBL/GenBank/DDBJ databases">
        <authorList>
            <person name="Song R."/>
            <person name="Chenine A.L."/>
            <person name="Ruprecht R.M."/>
        </authorList>
    </citation>
    <scope>NUCLEOTIDE SEQUENCE [LARGE SCALE GENOMIC DNA]</scope>
    <source>
        <strain evidence="2 3">DSM 26136</strain>
    </source>
</reference>
<dbReference type="Pfam" id="PF03401">
    <property type="entry name" value="TctC"/>
    <property type="match status" value="1"/>
</dbReference>
<dbReference type="Gene3D" id="3.40.190.10">
    <property type="entry name" value="Periplasmic binding protein-like II"/>
    <property type="match status" value="1"/>
</dbReference>
<evidence type="ECO:0000256" key="1">
    <source>
        <dbReference type="ARBA" id="ARBA00006987"/>
    </source>
</evidence>
<organism evidence="2 3">
    <name type="scientific">Comamonas serinivorans</name>
    <dbReference type="NCBI Taxonomy" id="1082851"/>
    <lineage>
        <taxon>Bacteria</taxon>
        <taxon>Pseudomonadati</taxon>
        <taxon>Pseudomonadota</taxon>
        <taxon>Betaproteobacteria</taxon>
        <taxon>Burkholderiales</taxon>
        <taxon>Comamonadaceae</taxon>
        <taxon>Comamonas</taxon>
    </lineage>
</organism>
<protein>
    <submittedName>
        <fullName evidence="2">ABC transporter substrate-binding protein</fullName>
    </submittedName>
</protein>
<keyword evidence="3" id="KW-1185">Reference proteome</keyword>
<gene>
    <name evidence="2" type="ORF">CCO03_05435</name>
</gene>
<sequence>MTRFPILFRPSRSPGGRALRPAPDRGLPRARRPVLAGLAVALGLFGSGAWAQAAPGKVDGFPNKPITLVVPSTAGNVNDAVARILGQELQAAWGQPVIVENRPGAGAVTGTKVVLGAPKDGHTLLLTFTAHVQNPSLIKNTGYDPVKDFAAVSEVALSSVMLVAHPQFEAKTVADIVKLAKAKPGELAYGSYGTGTTGHILGEQFKRAAGLDLMHVAYKGGAPLVNDLAAGHVKFGWAPVGTAIALVKAGKLRPVAFAGEKRSALLPEVPTLAEAGYKGFEPDAWMGLLAPAGVPAERINALSAQIQRIVHKPEVAQRMRELNLVPVGSTAPAFQAKLASDLAHWTGLIRELNITAE</sequence>
<dbReference type="KEGG" id="cser:CCO03_05435"/>
<name>A0A1Y0EKM7_9BURK</name>
<evidence type="ECO:0000313" key="2">
    <source>
        <dbReference type="EMBL" id="ARU04194.1"/>
    </source>
</evidence>
<dbReference type="Proteomes" id="UP000196138">
    <property type="component" value="Chromosome"/>
</dbReference>
<accession>A0A1Y0EKM7</accession>
<dbReference type="InterPro" id="IPR005064">
    <property type="entry name" value="BUG"/>
</dbReference>
<dbReference type="InterPro" id="IPR042100">
    <property type="entry name" value="Bug_dom1"/>
</dbReference>
<dbReference type="PIRSF" id="PIRSF017082">
    <property type="entry name" value="YflP"/>
    <property type="match status" value="1"/>
</dbReference>
<evidence type="ECO:0000313" key="3">
    <source>
        <dbReference type="Proteomes" id="UP000196138"/>
    </source>
</evidence>
<dbReference type="EMBL" id="CP021455">
    <property type="protein sequence ID" value="ARU04194.1"/>
    <property type="molecule type" value="Genomic_DNA"/>
</dbReference>
<dbReference type="SUPFAM" id="SSF53850">
    <property type="entry name" value="Periplasmic binding protein-like II"/>
    <property type="match status" value="1"/>
</dbReference>
<dbReference type="PANTHER" id="PTHR42928">
    <property type="entry name" value="TRICARBOXYLATE-BINDING PROTEIN"/>
    <property type="match status" value="1"/>
</dbReference>